<dbReference type="SUPFAM" id="SSF52096">
    <property type="entry name" value="ClpP/crotonase"/>
    <property type="match status" value="1"/>
</dbReference>
<dbReference type="WBParaSite" id="HPLM_0001039701-mRNA-1">
    <property type="protein sequence ID" value="HPLM_0001039701-mRNA-1"/>
    <property type="gene ID" value="HPLM_0001039701"/>
</dbReference>
<dbReference type="Proteomes" id="UP000268014">
    <property type="component" value="Unassembled WGS sequence"/>
</dbReference>
<accession>A0A0N4WHM0</accession>
<reference evidence="3" key="1">
    <citation type="submission" date="2017-02" db="UniProtKB">
        <authorList>
            <consortium name="WormBaseParasite"/>
        </authorList>
    </citation>
    <scope>IDENTIFICATION</scope>
</reference>
<dbReference type="InterPro" id="IPR029045">
    <property type="entry name" value="ClpP/crotonase-like_dom_sf"/>
</dbReference>
<evidence type="ECO:0000313" key="3">
    <source>
        <dbReference type="WBParaSite" id="HPLM_0001039701-mRNA-1"/>
    </source>
</evidence>
<dbReference type="GO" id="GO:0005739">
    <property type="term" value="C:mitochondrion"/>
    <property type="evidence" value="ECO:0007669"/>
    <property type="project" value="TreeGrafter"/>
</dbReference>
<dbReference type="OMA" id="WIGKWIE"/>
<dbReference type="AlphaFoldDB" id="A0A0N4WHM0"/>
<dbReference type="Gene3D" id="3.90.226.10">
    <property type="entry name" value="2-enoyl-CoA Hydratase, Chain A, domain 1"/>
    <property type="match status" value="2"/>
</dbReference>
<dbReference type="CDD" id="cd06558">
    <property type="entry name" value="crotonase-like"/>
    <property type="match status" value="1"/>
</dbReference>
<dbReference type="InterPro" id="IPR045002">
    <property type="entry name" value="Ech1-like"/>
</dbReference>
<dbReference type="PANTHER" id="PTHR43149:SF2">
    <property type="entry name" value="DELTA(3,5)-DELTA(2,4)-DIENOYL-COA ISOMERASE, MITOCHONDRIAL"/>
    <property type="match status" value="1"/>
</dbReference>
<reference evidence="1 2" key="2">
    <citation type="submission" date="2018-11" db="EMBL/GenBank/DDBJ databases">
        <authorList>
            <consortium name="Pathogen Informatics"/>
        </authorList>
    </citation>
    <scope>NUCLEOTIDE SEQUENCE [LARGE SCALE GENOMIC DNA]</scope>
    <source>
        <strain evidence="1 2">MHpl1</strain>
    </source>
</reference>
<dbReference type="InterPro" id="IPR001753">
    <property type="entry name" value="Enoyl-CoA_hydra/iso"/>
</dbReference>
<proteinExistence type="predicted"/>
<gene>
    <name evidence="1" type="ORF">HPLM_LOCUS10389</name>
</gene>
<dbReference type="OrthoDB" id="14970at2759"/>
<protein>
    <submittedName>
        <fullName evidence="3">3-hydroxyisobutyryl-CoA hydrolase</fullName>
    </submittedName>
</protein>
<dbReference type="GO" id="GO:0051750">
    <property type="term" value="F:delta(3,5)-delta(2,4)-dienoyl-CoA isomerase activity"/>
    <property type="evidence" value="ECO:0007669"/>
    <property type="project" value="TreeGrafter"/>
</dbReference>
<evidence type="ECO:0000313" key="2">
    <source>
        <dbReference type="Proteomes" id="UP000268014"/>
    </source>
</evidence>
<dbReference type="EMBL" id="UZAF01017283">
    <property type="protein sequence ID" value="VDO40007.1"/>
    <property type="molecule type" value="Genomic_DNA"/>
</dbReference>
<sequence length="171" mass="18951">MSCLSNSSFPVNAGLEVEEASPHVYHVRLNRPDRRNTFTMELWKAMKTTFDALAEEPKCRSIVLSGNGKSFCAGIDLQQGMGEMIKMLTNNDIEVGRKGRILRRAGVDLITACDIRYASSDAVFSIREVEIGMTADVGTLNRLQKIVGNDSWTRELAYTAKDIGADEALKF</sequence>
<organism evidence="3">
    <name type="scientific">Haemonchus placei</name>
    <name type="common">Barber's pole worm</name>
    <dbReference type="NCBI Taxonomy" id="6290"/>
    <lineage>
        <taxon>Eukaryota</taxon>
        <taxon>Metazoa</taxon>
        <taxon>Ecdysozoa</taxon>
        <taxon>Nematoda</taxon>
        <taxon>Chromadorea</taxon>
        <taxon>Rhabditida</taxon>
        <taxon>Rhabditina</taxon>
        <taxon>Rhabditomorpha</taxon>
        <taxon>Strongyloidea</taxon>
        <taxon>Trichostrongylidae</taxon>
        <taxon>Haemonchus</taxon>
    </lineage>
</organism>
<name>A0A0N4WHM0_HAEPC</name>
<dbReference type="Pfam" id="PF00378">
    <property type="entry name" value="ECH_1"/>
    <property type="match status" value="2"/>
</dbReference>
<dbReference type="STRING" id="6290.A0A0N4WHM0"/>
<evidence type="ECO:0000313" key="1">
    <source>
        <dbReference type="EMBL" id="VDO40007.1"/>
    </source>
</evidence>
<dbReference type="PANTHER" id="PTHR43149">
    <property type="entry name" value="ENOYL-COA HYDRATASE"/>
    <property type="match status" value="1"/>
</dbReference>
<keyword evidence="2" id="KW-1185">Reference proteome</keyword>